<evidence type="ECO:0000313" key="5">
    <source>
        <dbReference type="EMBL" id="KAL3509548.1"/>
    </source>
</evidence>
<dbReference type="InterPro" id="IPR002213">
    <property type="entry name" value="UDP_glucos_trans"/>
</dbReference>
<accession>A0ABD2YQA6</accession>
<evidence type="ECO:0000256" key="2">
    <source>
        <dbReference type="ARBA" id="ARBA00022679"/>
    </source>
</evidence>
<dbReference type="CDD" id="cd03784">
    <property type="entry name" value="GT1_Gtf-like"/>
    <property type="match status" value="1"/>
</dbReference>
<sequence length="484" mass="53731">MGKGVPVLIVAPLIGHLTSSLEMAKIMLERNKQLSVTSLIMKIPTDPEGTTKIRSLLAGYNNVERLNFHHLPTPEDTSSLWSATNRAGSLDQLIEYQKTQVRDIVSRIKGLNAFILDSITTTMIDVADEFGMPSYIFFTSGAAFLGVMLHFQALEDEGTTEMCDIFKKTKEIVSPSFANPIPISVLPSLVTNKETWSTGIIEYIRGYRKAKGIMVNSFCELETLAFNSFSMDLDYGKSRRLPPISLVGPIINKSQNETKNQSEIMEWLDGQPANSVVFLCFGSVGSFHSDQVKKIANGLEKCGYRFLWSLRHPPTEKEGFSGEYENQEHLLPKGFLDRTASIGKVVGWIPQFAVLSHSAVGGFVSHCGWNSTLESIWCGVPIATWPLFAEQQLNAFQLVKELGISVEISLDYNESNENQRTVSAEKVERAIRELMDGENVVRKKVKEISEKSKQAVKEGGSSYITFDNIIQSISSDSGNLHLVS</sequence>
<dbReference type="PANTHER" id="PTHR48048">
    <property type="entry name" value="GLYCOSYLTRANSFERASE"/>
    <property type="match status" value="1"/>
</dbReference>
<proteinExistence type="inferred from homology"/>
<dbReference type="Gene3D" id="3.40.50.2000">
    <property type="entry name" value="Glycogen Phosphorylase B"/>
    <property type="match status" value="2"/>
</dbReference>
<evidence type="ECO:0000313" key="6">
    <source>
        <dbReference type="Proteomes" id="UP001630127"/>
    </source>
</evidence>
<dbReference type="SUPFAM" id="SSF53756">
    <property type="entry name" value="UDP-Glycosyltransferase/glycogen phosphorylase"/>
    <property type="match status" value="1"/>
</dbReference>
<name>A0ABD2YQA6_9GENT</name>
<dbReference type="InterPro" id="IPR035595">
    <property type="entry name" value="UDP_glycos_trans_CS"/>
</dbReference>
<evidence type="ECO:0000256" key="3">
    <source>
        <dbReference type="RuleBase" id="RU003718"/>
    </source>
</evidence>
<dbReference type="AlphaFoldDB" id="A0ABD2YQA6"/>
<organism evidence="5 6">
    <name type="scientific">Cinchona calisaya</name>
    <dbReference type="NCBI Taxonomy" id="153742"/>
    <lineage>
        <taxon>Eukaryota</taxon>
        <taxon>Viridiplantae</taxon>
        <taxon>Streptophyta</taxon>
        <taxon>Embryophyta</taxon>
        <taxon>Tracheophyta</taxon>
        <taxon>Spermatophyta</taxon>
        <taxon>Magnoliopsida</taxon>
        <taxon>eudicotyledons</taxon>
        <taxon>Gunneridae</taxon>
        <taxon>Pentapetalae</taxon>
        <taxon>asterids</taxon>
        <taxon>lamiids</taxon>
        <taxon>Gentianales</taxon>
        <taxon>Rubiaceae</taxon>
        <taxon>Cinchonoideae</taxon>
        <taxon>Cinchoneae</taxon>
        <taxon>Cinchona</taxon>
    </lineage>
</organism>
<comment type="similarity">
    <text evidence="1 3">Belongs to the UDP-glycosyltransferase family.</text>
</comment>
<keyword evidence="2 3" id="KW-0808">Transferase</keyword>
<dbReference type="PROSITE" id="PS00375">
    <property type="entry name" value="UDPGT"/>
    <property type="match status" value="1"/>
</dbReference>
<keyword evidence="3" id="KW-0328">Glycosyltransferase</keyword>
<dbReference type="FunFam" id="3.40.50.2000:FF:000056">
    <property type="entry name" value="Glycosyltransferase"/>
    <property type="match status" value="1"/>
</dbReference>
<dbReference type="EMBL" id="JBJUIK010000012">
    <property type="protein sequence ID" value="KAL3509548.1"/>
    <property type="molecule type" value="Genomic_DNA"/>
</dbReference>
<dbReference type="EC" id="2.4.1.-" evidence="4"/>
<reference evidence="5 6" key="1">
    <citation type="submission" date="2024-11" db="EMBL/GenBank/DDBJ databases">
        <title>A near-complete genome assembly of Cinchona calisaya.</title>
        <authorList>
            <person name="Lian D.C."/>
            <person name="Zhao X.W."/>
            <person name="Wei L."/>
        </authorList>
    </citation>
    <scope>NUCLEOTIDE SEQUENCE [LARGE SCALE GENOMIC DNA]</scope>
    <source>
        <tissue evidence="5">Nenye</tissue>
    </source>
</reference>
<dbReference type="PANTHER" id="PTHR48048:SF35">
    <property type="entry name" value="UDP-GLYCOSYLTRANSFERASES DOMAIN-CONTAINING PROTEIN"/>
    <property type="match status" value="1"/>
</dbReference>
<dbReference type="InterPro" id="IPR050481">
    <property type="entry name" value="UDP-glycosyltransf_plant"/>
</dbReference>
<gene>
    <name evidence="5" type="ORF">ACH5RR_028949</name>
</gene>
<dbReference type="GO" id="GO:0016757">
    <property type="term" value="F:glycosyltransferase activity"/>
    <property type="evidence" value="ECO:0007669"/>
    <property type="project" value="UniProtKB-KW"/>
</dbReference>
<protein>
    <recommendedName>
        <fullName evidence="4">Glycosyltransferase</fullName>
        <ecNumber evidence="4">2.4.1.-</ecNumber>
    </recommendedName>
</protein>
<evidence type="ECO:0000256" key="4">
    <source>
        <dbReference type="RuleBase" id="RU362057"/>
    </source>
</evidence>
<evidence type="ECO:0000256" key="1">
    <source>
        <dbReference type="ARBA" id="ARBA00009995"/>
    </source>
</evidence>
<dbReference type="Proteomes" id="UP001630127">
    <property type="component" value="Unassembled WGS sequence"/>
</dbReference>
<keyword evidence="6" id="KW-1185">Reference proteome</keyword>
<dbReference type="Pfam" id="PF00201">
    <property type="entry name" value="UDPGT"/>
    <property type="match status" value="1"/>
</dbReference>
<comment type="caution">
    <text evidence="5">The sequence shown here is derived from an EMBL/GenBank/DDBJ whole genome shotgun (WGS) entry which is preliminary data.</text>
</comment>